<dbReference type="Pfam" id="PF04116">
    <property type="entry name" value="FA_hydroxylase"/>
    <property type="match status" value="1"/>
</dbReference>
<evidence type="ECO:0000256" key="14">
    <source>
        <dbReference type="SAM" id="Phobius"/>
    </source>
</evidence>
<feature type="transmembrane region" description="Helical" evidence="14">
    <location>
        <begin position="82"/>
        <end position="105"/>
    </location>
</feature>
<evidence type="ECO:0000256" key="1">
    <source>
        <dbReference type="ARBA" id="ARBA00001947"/>
    </source>
</evidence>
<comment type="subcellular location">
    <subcellularLocation>
        <location evidence="2">Endoplasmic reticulum membrane</location>
        <topology evidence="2">Multi-pass membrane protein</topology>
    </subcellularLocation>
</comment>
<protein>
    <submittedName>
        <fullName evidence="16">Sterol desaturase family protein</fullName>
    </submittedName>
</protein>
<evidence type="ECO:0000313" key="17">
    <source>
        <dbReference type="Proteomes" id="UP001595756"/>
    </source>
</evidence>
<keyword evidence="9 14" id="KW-1133">Transmembrane helix</keyword>
<accession>A0ABV8RWS7</accession>
<dbReference type="InterPro" id="IPR006694">
    <property type="entry name" value="Fatty_acid_hydroxylase"/>
</dbReference>
<dbReference type="PANTHER" id="PTHR12863:SF1">
    <property type="entry name" value="FATTY ACID 2-HYDROXYLASE"/>
    <property type="match status" value="1"/>
</dbReference>
<dbReference type="Proteomes" id="UP001595756">
    <property type="component" value="Unassembled WGS sequence"/>
</dbReference>
<evidence type="ECO:0000256" key="2">
    <source>
        <dbReference type="ARBA" id="ARBA00004477"/>
    </source>
</evidence>
<keyword evidence="11" id="KW-0443">Lipid metabolism</keyword>
<keyword evidence="4 14" id="KW-0812">Transmembrane</keyword>
<sequence length="189" mass="20933">MGAFKFEQRPAMYFADFVLYPLVIVGGMAVLIEYAHGSVGALLAAAVLGFLSWSLVEYALHRFVLHGLPPFKHWHETHHERPFALIGSSTPVSMTAFAALVFWPLSAVTGPWIALAATLGMTLGYLLYVTVHHATHHWRARPGSWMQARKRDHARHHRPGAEGWYGVTTPFWDRVFGTDGSAGESSGKP</sequence>
<comment type="caution">
    <text evidence="16">The sequence shown here is derived from an EMBL/GenBank/DDBJ whole genome shotgun (WGS) entry which is preliminary data.</text>
</comment>
<feature type="transmembrane region" description="Helical" evidence="14">
    <location>
        <begin position="12"/>
        <end position="32"/>
    </location>
</feature>
<organism evidence="16 17">
    <name type="scientific">Castellaniella hirudinis</name>
    <dbReference type="NCBI Taxonomy" id="1144617"/>
    <lineage>
        <taxon>Bacteria</taxon>
        <taxon>Pseudomonadati</taxon>
        <taxon>Pseudomonadota</taxon>
        <taxon>Betaproteobacteria</taxon>
        <taxon>Burkholderiales</taxon>
        <taxon>Alcaligenaceae</taxon>
        <taxon>Castellaniella</taxon>
    </lineage>
</organism>
<evidence type="ECO:0000256" key="4">
    <source>
        <dbReference type="ARBA" id="ARBA00022692"/>
    </source>
</evidence>
<keyword evidence="13" id="KW-0275">Fatty acid biosynthesis</keyword>
<keyword evidence="5" id="KW-0479">Metal-binding</keyword>
<comment type="cofactor">
    <cofactor evidence="1">
        <name>Zn(2+)</name>
        <dbReference type="ChEBI" id="CHEBI:29105"/>
    </cofactor>
</comment>
<dbReference type="InterPro" id="IPR014430">
    <property type="entry name" value="Scs7"/>
</dbReference>
<keyword evidence="3" id="KW-0444">Lipid biosynthesis</keyword>
<evidence type="ECO:0000256" key="7">
    <source>
        <dbReference type="ARBA" id="ARBA00022832"/>
    </source>
</evidence>
<reference evidence="17" key="1">
    <citation type="journal article" date="2019" name="Int. J. Syst. Evol. Microbiol.">
        <title>The Global Catalogue of Microorganisms (GCM) 10K type strain sequencing project: providing services to taxonomists for standard genome sequencing and annotation.</title>
        <authorList>
            <consortium name="The Broad Institute Genomics Platform"/>
            <consortium name="The Broad Institute Genome Sequencing Center for Infectious Disease"/>
            <person name="Wu L."/>
            <person name="Ma J."/>
        </authorList>
    </citation>
    <scope>NUCLEOTIDE SEQUENCE [LARGE SCALE GENOMIC DNA]</scope>
    <source>
        <strain evidence="17">CGMCC 1.19029</strain>
    </source>
</reference>
<evidence type="ECO:0000256" key="13">
    <source>
        <dbReference type="ARBA" id="ARBA00023160"/>
    </source>
</evidence>
<dbReference type="PANTHER" id="PTHR12863">
    <property type="entry name" value="FATTY ACID HYDROXYLASE"/>
    <property type="match status" value="1"/>
</dbReference>
<keyword evidence="12 14" id="KW-0472">Membrane</keyword>
<name>A0ABV8RWS7_9BURK</name>
<keyword evidence="7" id="KW-0276">Fatty acid metabolism</keyword>
<evidence type="ECO:0000259" key="15">
    <source>
        <dbReference type="Pfam" id="PF04116"/>
    </source>
</evidence>
<evidence type="ECO:0000256" key="12">
    <source>
        <dbReference type="ARBA" id="ARBA00023136"/>
    </source>
</evidence>
<dbReference type="RefSeq" id="WP_376812397.1">
    <property type="nucleotide sequence ID" value="NZ_JBHSDY010000004.1"/>
</dbReference>
<evidence type="ECO:0000256" key="6">
    <source>
        <dbReference type="ARBA" id="ARBA00022824"/>
    </source>
</evidence>
<proteinExistence type="predicted"/>
<keyword evidence="10" id="KW-0560">Oxidoreductase</keyword>
<evidence type="ECO:0000256" key="11">
    <source>
        <dbReference type="ARBA" id="ARBA00023098"/>
    </source>
</evidence>
<keyword evidence="8" id="KW-0862">Zinc</keyword>
<feature type="transmembrane region" description="Helical" evidence="14">
    <location>
        <begin position="38"/>
        <end position="61"/>
    </location>
</feature>
<evidence type="ECO:0000313" key="16">
    <source>
        <dbReference type="EMBL" id="MFC4297831.1"/>
    </source>
</evidence>
<dbReference type="EMBL" id="JBHSDY010000004">
    <property type="protein sequence ID" value="MFC4297831.1"/>
    <property type="molecule type" value="Genomic_DNA"/>
</dbReference>
<keyword evidence="6" id="KW-0256">Endoplasmic reticulum</keyword>
<evidence type="ECO:0000256" key="10">
    <source>
        <dbReference type="ARBA" id="ARBA00023002"/>
    </source>
</evidence>
<feature type="domain" description="Fatty acid hydroxylase" evidence="15">
    <location>
        <begin position="47"/>
        <end position="178"/>
    </location>
</feature>
<evidence type="ECO:0000256" key="8">
    <source>
        <dbReference type="ARBA" id="ARBA00022833"/>
    </source>
</evidence>
<gene>
    <name evidence="16" type="ORF">ACFO0J_07235</name>
</gene>
<evidence type="ECO:0000256" key="5">
    <source>
        <dbReference type="ARBA" id="ARBA00022723"/>
    </source>
</evidence>
<feature type="transmembrane region" description="Helical" evidence="14">
    <location>
        <begin position="111"/>
        <end position="131"/>
    </location>
</feature>
<evidence type="ECO:0000256" key="9">
    <source>
        <dbReference type="ARBA" id="ARBA00022989"/>
    </source>
</evidence>
<keyword evidence="17" id="KW-1185">Reference proteome</keyword>
<evidence type="ECO:0000256" key="3">
    <source>
        <dbReference type="ARBA" id="ARBA00022516"/>
    </source>
</evidence>